<organism evidence="4 5">
    <name type="scientific">Actinomadura viridis</name>
    <dbReference type="NCBI Taxonomy" id="58110"/>
    <lineage>
        <taxon>Bacteria</taxon>
        <taxon>Bacillati</taxon>
        <taxon>Actinomycetota</taxon>
        <taxon>Actinomycetes</taxon>
        <taxon>Streptosporangiales</taxon>
        <taxon>Thermomonosporaceae</taxon>
        <taxon>Actinomadura</taxon>
    </lineage>
</organism>
<dbReference type="RefSeq" id="WP_197015425.1">
    <property type="nucleotide sequence ID" value="NZ_BAABES010000015.1"/>
</dbReference>
<name>A0A931DRD0_9ACTN</name>
<dbReference type="Pfam" id="PF03413">
    <property type="entry name" value="PepSY"/>
    <property type="match status" value="2"/>
</dbReference>
<feature type="chain" id="PRO_5037532056" evidence="2">
    <location>
        <begin position="25"/>
        <end position="219"/>
    </location>
</feature>
<dbReference type="Gene3D" id="3.10.450.40">
    <property type="match status" value="2"/>
</dbReference>
<accession>A0A931DRD0</accession>
<reference evidence="4" key="1">
    <citation type="submission" date="2020-11" db="EMBL/GenBank/DDBJ databases">
        <title>Sequencing the genomes of 1000 actinobacteria strains.</title>
        <authorList>
            <person name="Klenk H.-P."/>
        </authorList>
    </citation>
    <scope>NUCLEOTIDE SEQUENCE</scope>
    <source>
        <strain evidence="4">DSM 43175</strain>
    </source>
</reference>
<feature type="domain" description="PepSY" evidence="3">
    <location>
        <begin position="48"/>
        <end position="106"/>
    </location>
</feature>
<evidence type="ECO:0000313" key="4">
    <source>
        <dbReference type="EMBL" id="MBG6093354.1"/>
    </source>
</evidence>
<evidence type="ECO:0000256" key="2">
    <source>
        <dbReference type="SAM" id="SignalP"/>
    </source>
</evidence>
<keyword evidence="2" id="KW-0732">Signal</keyword>
<protein>
    <submittedName>
        <fullName evidence="4">Membrane protein YkoI</fullName>
    </submittedName>
</protein>
<feature type="signal peptide" evidence="2">
    <location>
        <begin position="1"/>
        <end position="24"/>
    </location>
</feature>
<feature type="region of interest" description="Disordered" evidence="1">
    <location>
        <begin position="197"/>
        <end position="219"/>
    </location>
</feature>
<proteinExistence type="predicted"/>
<sequence length="219" mass="22830">MKRILLTVAAGAVLAAGGAATAYAAQEGDGGGERRDGRAAAARLADVKITADRAAAAALQAVPGRIESLELDDDADRLVWEADVLAEGGAWRGVLVDASTGKVTADRQAVQDRDDDGDDDQGDDRDADDRDGDRDDDADDRNERAAEAKGLQAAKVTADQAARTALGSAAGTVTSIEFEDGRFWQVDVTGADGRERELRVDAATGKVTSNTADDDRDDD</sequence>
<evidence type="ECO:0000259" key="3">
    <source>
        <dbReference type="Pfam" id="PF03413"/>
    </source>
</evidence>
<gene>
    <name evidence="4" type="ORF">IW256_007467</name>
</gene>
<evidence type="ECO:0000313" key="5">
    <source>
        <dbReference type="Proteomes" id="UP000614047"/>
    </source>
</evidence>
<feature type="compositionally biased region" description="Acidic residues" evidence="1">
    <location>
        <begin position="113"/>
        <end position="126"/>
    </location>
</feature>
<dbReference type="AlphaFoldDB" id="A0A931DRD0"/>
<comment type="caution">
    <text evidence="4">The sequence shown here is derived from an EMBL/GenBank/DDBJ whole genome shotgun (WGS) entry which is preliminary data.</text>
</comment>
<feature type="domain" description="PepSY" evidence="3">
    <location>
        <begin position="155"/>
        <end position="209"/>
    </location>
</feature>
<keyword evidence="5" id="KW-1185">Reference proteome</keyword>
<dbReference type="EMBL" id="JADOUA010000001">
    <property type="protein sequence ID" value="MBG6093354.1"/>
    <property type="molecule type" value="Genomic_DNA"/>
</dbReference>
<dbReference type="Proteomes" id="UP000614047">
    <property type="component" value="Unassembled WGS sequence"/>
</dbReference>
<evidence type="ECO:0000256" key="1">
    <source>
        <dbReference type="SAM" id="MobiDB-lite"/>
    </source>
</evidence>
<dbReference type="InterPro" id="IPR025711">
    <property type="entry name" value="PepSY"/>
</dbReference>
<feature type="region of interest" description="Disordered" evidence="1">
    <location>
        <begin position="102"/>
        <end position="156"/>
    </location>
</feature>